<feature type="domain" description="FAD dependent oxidoreductase" evidence="2">
    <location>
        <begin position="34"/>
        <end position="386"/>
    </location>
</feature>
<dbReference type="SUPFAM" id="SSF51905">
    <property type="entry name" value="FAD/NAD(P)-binding domain"/>
    <property type="match status" value="1"/>
</dbReference>
<proteinExistence type="predicted"/>
<organism evidence="3 4">
    <name type="scientific">Thalassotalea castellviae</name>
    <dbReference type="NCBI Taxonomy" id="3075612"/>
    <lineage>
        <taxon>Bacteria</taxon>
        <taxon>Pseudomonadati</taxon>
        <taxon>Pseudomonadota</taxon>
        <taxon>Gammaproteobacteria</taxon>
        <taxon>Alteromonadales</taxon>
        <taxon>Colwelliaceae</taxon>
        <taxon>Thalassotalea</taxon>
    </lineage>
</organism>
<dbReference type="Pfam" id="PF01266">
    <property type="entry name" value="DAO"/>
    <property type="match status" value="1"/>
</dbReference>
<evidence type="ECO:0000259" key="2">
    <source>
        <dbReference type="Pfam" id="PF01266"/>
    </source>
</evidence>
<dbReference type="EMBL" id="JAVRIF010000004">
    <property type="protein sequence ID" value="MDT0603906.1"/>
    <property type="molecule type" value="Genomic_DNA"/>
</dbReference>
<evidence type="ECO:0000313" key="4">
    <source>
        <dbReference type="Proteomes" id="UP001266357"/>
    </source>
</evidence>
<dbReference type="EC" id="1.-.-.-" evidence="3"/>
<evidence type="ECO:0000313" key="3">
    <source>
        <dbReference type="EMBL" id="MDT0603906.1"/>
    </source>
</evidence>
<evidence type="ECO:0000256" key="1">
    <source>
        <dbReference type="ARBA" id="ARBA00023002"/>
    </source>
</evidence>
<dbReference type="PANTHER" id="PTHR13847:SF281">
    <property type="entry name" value="FAD DEPENDENT OXIDOREDUCTASE DOMAIN-CONTAINING PROTEIN"/>
    <property type="match status" value="1"/>
</dbReference>
<dbReference type="GO" id="GO:0016491">
    <property type="term" value="F:oxidoreductase activity"/>
    <property type="evidence" value="ECO:0007669"/>
    <property type="project" value="UniProtKB-KW"/>
</dbReference>
<gene>
    <name evidence="3" type="ORF">RM573_09895</name>
</gene>
<dbReference type="InterPro" id="IPR006076">
    <property type="entry name" value="FAD-dep_OxRdtase"/>
</dbReference>
<keyword evidence="4" id="KW-1185">Reference proteome</keyword>
<accession>A0ABU3A155</accession>
<dbReference type="InterPro" id="IPR036188">
    <property type="entry name" value="FAD/NAD-bd_sf"/>
</dbReference>
<reference evidence="3 4" key="1">
    <citation type="submission" date="2023-09" db="EMBL/GenBank/DDBJ databases">
        <authorList>
            <person name="Rey-Velasco X."/>
        </authorList>
    </citation>
    <scope>NUCLEOTIDE SEQUENCE [LARGE SCALE GENOMIC DNA]</scope>
    <source>
        <strain evidence="3 4">W431</strain>
    </source>
</reference>
<sequence>MSAIHSDSYPHSYYFSTMNHASSYPHLSEAIEADVCIVGGGFSGIASAVELAERGFNVVLLEAKKIAWGASGRNGGQMIRGIGHDLSAFKKQIGHEGVDAISQMGFEANQVVIDRITKYNIKCDLTMGYCDLATRTKDMHSLEQDYELLSKGSYGVKVELLDQQQLHQQVVGSQRFIGGLTDVGSGHLHPLNLCLGEAKVAHELGVRLFENSQVIKIEKGETIVVHTEHGRVKAKQMILAGNAYLGELVPKISGKILPAGSYIIATEQLPEDLHQAILPNNHAVCDMKIDLDYFRLSADKRLLFGGMCNYSGRDPKDIKAALHPKMLKVFPELSNIKIDFQWGGMIGIGANRLPQIGRLTPNIYYAQAYSGHGVNVTHMAAKLLAQAISGNSQEFEYFNEVKHMTFPGGRHLRSPLLALGMMYHKMIDAF</sequence>
<protein>
    <submittedName>
        <fullName evidence="3">FAD-binding oxidoreductase</fullName>
        <ecNumber evidence="3">1.-.-.-</ecNumber>
    </submittedName>
</protein>
<dbReference type="Gene3D" id="3.50.50.60">
    <property type="entry name" value="FAD/NAD(P)-binding domain"/>
    <property type="match status" value="1"/>
</dbReference>
<keyword evidence="1 3" id="KW-0560">Oxidoreductase</keyword>
<dbReference type="Gene3D" id="3.30.9.10">
    <property type="entry name" value="D-Amino Acid Oxidase, subunit A, domain 2"/>
    <property type="match status" value="1"/>
</dbReference>
<dbReference type="Proteomes" id="UP001266357">
    <property type="component" value="Unassembled WGS sequence"/>
</dbReference>
<dbReference type="PANTHER" id="PTHR13847">
    <property type="entry name" value="SARCOSINE DEHYDROGENASE-RELATED"/>
    <property type="match status" value="1"/>
</dbReference>
<name>A0ABU3A155_9GAMM</name>
<dbReference type="RefSeq" id="WP_311581066.1">
    <property type="nucleotide sequence ID" value="NZ_JAVRIF010000004.1"/>
</dbReference>
<comment type="caution">
    <text evidence="3">The sequence shown here is derived from an EMBL/GenBank/DDBJ whole genome shotgun (WGS) entry which is preliminary data.</text>
</comment>